<dbReference type="EMBL" id="ML769706">
    <property type="protein sequence ID" value="KAE9389228.1"/>
    <property type="molecule type" value="Genomic_DNA"/>
</dbReference>
<dbReference type="InterPro" id="IPR009027">
    <property type="entry name" value="Ribosomal_bL9/RNase_H1_N"/>
</dbReference>
<dbReference type="OrthoDB" id="2675575at2759"/>
<accession>A0A6A4GU45</accession>
<evidence type="ECO:0000259" key="2">
    <source>
        <dbReference type="Pfam" id="PF01693"/>
    </source>
</evidence>
<proteinExistence type="predicted"/>
<feature type="compositionally biased region" description="Low complexity" evidence="1">
    <location>
        <begin position="39"/>
        <end position="57"/>
    </location>
</feature>
<evidence type="ECO:0000313" key="3">
    <source>
        <dbReference type="EMBL" id="KAE9389228.1"/>
    </source>
</evidence>
<feature type="compositionally biased region" description="Polar residues" evidence="1">
    <location>
        <begin position="89"/>
        <end position="107"/>
    </location>
</feature>
<keyword evidence="4" id="KW-1185">Reference proteome</keyword>
<sequence>MPQTKSLAALPGDLYISCFHPGKRSFSNHQYRACFSSCTRTPRSSASTSSSPASPRTPRTPNPPSPPPASPRTPRTANALPTSPIPSRGSIQTPGHPASPSTPSWSCRQAPALPHSPSLSSALSVSNSLAGETIHPAIPHPQDLVQPQRVNGSKFYVVFAGTQVGIFGNWYGQAKVYTHGISGSHQRSYSHWNEAREAYTDAYLGRAGAPPLTILDTTDNLEESLSGLEIM</sequence>
<dbReference type="InterPro" id="IPR011320">
    <property type="entry name" value="RNase_H1_N"/>
</dbReference>
<gene>
    <name evidence="3" type="ORF">BT96DRAFT_1003444</name>
</gene>
<dbReference type="Gene3D" id="3.40.970.10">
    <property type="entry name" value="Ribonuclease H1, N-terminal domain"/>
    <property type="match status" value="1"/>
</dbReference>
<dbReference type="InterPro" id="IPR037056">
    <property type="entry name" value="RNase_H1_N_sf"/>
</dbReference>
<evidence type="ECO:0000313" key="4">
    <source>
        <dbReference type="Proteomes" id="UP000799118"/>
    </source>
</evidence>
<feature type="region of interest" description="Disordered" evidence="1">
    <location>
        <begin position="39"/>
        <end position="124"/>
    </location>
</feature>
<dbReference type="AlphaFoldDB" id="A0A6A4GU45"/>
<dbReference type="SUPFAM" id="SSF55658">
    <property type="entry name" value="L9 N-domain-like"/>
    <property type="match status" value="1"/>
</dbReference>
<name>A0A6A4GU45_9AGAR</name>
<feature type="domain" description="Ribonuclease H1 N-terminal" evidence="2">
    <location>
        <begin position="154"/>
        <end position="197"/>
    </location>
</feature>
<organism evidence="3 4">
    <name type="scientific">Gymnopus androsaceus JB14</name>
    <dbReference type="NCBI Taxonomy" id="1447944"/>
    <lineage>
        <taxon>Eukaryota</taxon>
        <taxon>Fungi</taxon>
        <taxon>Dikarya</taxon>
        <taxon>Basidiomycota</taxon>
        <taxon>Agaricomycotina</taxon>
        <taxon>Agaricomycetes</taxon>
        <taxon>Agaricomycetidae</taxon>
        <taxon>Agaricales</taxon>
        <taxon>Marasmiineae</taxon>
        <taxon>Omphalotaceae</taxon>
        <taxon>Gymnopus</taxon>
    </lineage>
</organism>
<dbReference type="Pfam" id="PF01693">
    <property type="entry name" value="Cauli_VI"/>
    <property type="match status" value="1"/>
</dbReference>
<feature type="compositionally biased region" description="Pro residues" evidence="1">
    <location>
        <begin position="58"/>
        <end position="71"/>
    </location>
</feature>
<dbReference type="Proteomes" id="UP000799118">
    <property type="component" value="Unassembled WGS sequence"/>
</dbReference>
<evidence type="ECO:0000256" key="1">
    <source>
        <dbReference type="SAM" id="MobiDB-lite"/>
    </source>
</evidence>
<reference evidence="3" key="1">
    <citation type="journal article" date="2019" name="Environ. Microbiol.">
        <title>Fungal ecological strategies reflected in gene transcription - a case study of two litter decomposers.</title>
        <authorList>
            <person name="Barbi F."/>
            <person name="Kohler A."/>
            <person name="Barry K."/>
            <person name="Baskaran P."/>
            <person name="Daum C."/>
            <person name="Fauchery L."/>
            <person name="Ihrmark K."/>
            <person name="Kuo A."/>
            <person name="LaButti K."/>
            <person name="Lipzen A."/>
            <person name="Morin E."/>
            <person name="Grigoriev I.V."/>
            <person name="Henrissat B."/>
            <person name="Lindahl B."/>
            <person name="Martin F."/>
        </authorList>
    </citation>
    <scope>NUCLEOTIDE SEQUENCE</scope>
    <source>
        <strain evidence="3">JB14</strain>
    </source>
</reference>
<protein>
    <recommendedName>
        <fullName evidence="2">Ribonuclease H1 N-terminal domain-containing protein</fullName>
    </recommendedName>
</protein>
<feature type="compositionally biased region" description="Low complexity" evidence="1">
    <location>
        <begin position="110"/>
        <end position="124"/>
    </location>
</feature>